<evidence type="ECO:0000313" key="1">
    <source>
        <dbReference type="EMBL" id="KAJ9585056.1"/>
    </source>
</evidence>
<keyword evidence="2" id="KW-1185">Reference proteome</keyword>
<accession>A0AAD8ECJ3</accession>
<reference evidence="1" key="1">
    <citation type="journal article" date="2023" name="IScience">
        <title>Live-bearing cockroach genome reveals convergent evolutionary mechanisms linked to viviparity in insects and beyond.</title>
        <authorList>
            <person name="Fouks B."/>
            <person name="Harrison M.C."/>
            <person name="Mikhailova A.A."/>
            <person name="Marchal E."/>
            <person name="English S."/>
            <person name="Carruthers M."/>
            <person name="Jennings E.C."/>
            <person name="Chiamaka E.L."/>
            <person name="Frigard R.A."/>
            <person name="Pippel M."/>
            <person name="Attardo G.M."/>
            <person name="Benoit J.B."/>
            <person name="Bornberg-Bauer E."/>
            <person name="Tobe S.S."/>
        </authorList>
    </citation>
    <scope>NUCLEOTIDE SEQUENCE</scope>
    <source>
        <strain evidence="1">Stay&amp;Tobe</strain>
    </source>
</reference>
<comment type="caution">
    <text evidence="1">The sequence shown here is derived from an EMBL/GenBank/DDBJ whole genome shotgun (WGS) entry which is preliminary data.</text>
</comment>
<organism evidence="1 2">
    <name type="scientific">Diploptera punctata</name>
    <name type="common">Pacific beetle cockroach</name>
    <dbReference type="NCBI Taxonomy" id="6984"/>
    <lineage>
        <taxon>Eukaryota</taxon>
        <taxon>Metazoa</taxon>
        <taxon>Ecdysozoa</taxon>
        <taxon>Arthropoda</taxon>
        <taxon>Hexapoda</taxon>
        <taxon>Insecta</taxon>
        <taxon>Pterygota</taxon>
        <taxon>Neoptera</taxon>
        <taxon>Polyneoptera</taxon>
        <taxon>Dictyoptera</taxon>
        <taxon>Blattodea</taxon>
        <taxon>Blaberoidea</taxon>
        <taxon>Blaberidae</taxon>
        <taxon>Diplopterinae</taxon>
        <taxon>Diploptera</taxon>
    </lineage>
</organism>
<evidence type="ECO:0000313" key="2">
    <source>
        <dbReference type="Proteomes" id="UP001233999"/>
    </source>
</evidence>
<proteinExistence type="predicted"/>
<name>A0AAD8ECJ3_DIPPU</name>
<gene>
    <name evidence="1" type="ORF">L9F63_020601</name>
</gene>
<dbReference type="Proteomes" id="UP001233999">
    <property type="component" value="Unassembled WGS sequence"/>
</dbReference>
<feature type="non-terminal residue" evidence="1">
    <location>
        <position position="57"/>
    </location>
</feature>
<reference evidence="1" key="2">
    <citation type="submission" date="2023-05" db="EMBL/GenBank/DDBJ databases">
        <authorList>
            <person name="Fouks B."/>
        </authorList>
    </citation>
    <scope>NUCLEOTIDE SEQUENCE</scope>
    <source>
        <strain evidence="1">Stay&amp;Tobe</strain>
        <tissue evidence="1">Testes</tissue>
    </source>
</reference>
<dbReference type="AlphaFoldDB" id="A0AAD8ECJ3"/>
<dbReference type="EMBL" id="JASPKZ010007314">
    <property type="protein sequence ID" value="KAJ9585056.1"/>
    <property type="molecule type" value="Genomic_DNA"/>
</dbReference>
<sequence>INAQTFFSKYKPQMQHEVVEEQQFPIYYVHKTKLLRNKNISGLSTYRSVKYTNHIGV</sequence>
<protein>
    <submittedName>
        <fullName evidence="1">Uncharacterized protein</fullName>
    </submittedName>
</protein>
<feature type="non-terminal residue" evidence="1">
    <location>
        <position position="1"/>
    </location>
</feature>